<dbReference type="Gene3D" id="3.10.20.90">
    <property type="entry name" value="Phosphatidylinositol 3-kinase Catalytic Subunit, Chain A, domain 1"/>
    <property type="match status" value="1"/>
</dbReference>
<gene>
    <name evidence="3" type="ORF">E4U60_000273</name>
</gene>
<evidence type="ECO:0000313" key="3">
    <source>
        <dbReference type="EMBL" id="KAG5940889.1"/>
    </source>
</evidence>
<keyword evidence="2" id="KW-0472">Membrane</keyword>
<feature type="compositionally biased region" description="Basic and acidic residues" evidence="1">
    <location>
        <begin position="773"/>
        <end position="788"/>
    </location>
</feature>
<evidence type="ECO:0000256" key="1">
    <source>
        <dbReference type="SAM" id="MobiDB-lite"/>
    </source>
</evidence>
<organism evidence="3 4">
    <name type="scientific">Claviceps pazoutovae</name>
    <dbReference type="NCBI Taxonomy" id="1649127"/>
    <lineage>
        <taxon>Eukaryota</taxon>
        <taxon>Fungi</taxon>
        <taxon>Dikarya</taxon>
        <taxon>Ascomycota</taxon>
        <taxon>Pezizomycotina</taxon>
        <taxon>Sordariomycetes</taxon>
        <taxon>Hypocreomycetidae</taxon>
        <taxon>Hypocreales</taxon>
        <taxon>Clavicipitaceae</taxon>
        <taxon>Claviceps</taxon>
    </lineage>
</organism>
<sequence length="795" mass="85202">MSSGLSKSQTAEPTDSGASDALVVNLQIVSPSVGVDRPLLFPELPAATTIKQLKDKIRRALPTRPPDESQRLIHRGRVLLREADSLLDIFGAESLRTPDRQTIHLVVRDLVDGHSHSLVPTAGRDPSHIVGPSQASATSASTIPASSVSSHLLHFGPQPPAGFSRRTHSQPAAAAGSHTRMPSPAPNPTAFPTDPTATFQQQHQNMTNWISQIQREAMARAIVHQNQRGRAHMGMRGIGDVGAGYGQAPGSQTDQNGGRASPAPTHTVHRETSGTNGQLYQVHVEAIIRAADQGQQAALSAIEAQNMFRGVAANPLPTTVASTMQRTASGASVHGRPLNQPGVTTSFLSSGVPMSGSGRATPEPNMRYPTANPSAPSGIPSTPSRQGVDVYILSSPEGPRALLINNVTAETYYTPRMRPQTSMPHLRTTASFPNLAQGATYQANPQIFSQQLPLQHQQHYHYEELVPPGARLVQMPVPWRPRQTPGEQPQPDNNATRSADHRAPTPAAAAAAVPAPAAQQPGVHPANPAPAVGIPPMLLRVWPHIWLFVRLAVFVWLFTTPGATWTRWLTVISLAGVVFLLSTGMLNAFAENAWQPIGRHLANLLPTPEQQMQGQQRPPIGPGAAEERQPLTGTAELEPAQMAARLVAEHDRQSWLGVQLRRLERAGLLFIASIAPGIAERHIATLEAAAQAEETRRREAAEAEAAEAEAAAAAATTTIAEEEEEEKEEAEDAAETTASPTAEGTGLQANRDRRDNNNNERETQAEAQSPRDGQYREESDGNPDRDGVVDDLIAL</sequence>
<proteinExistence type="predicted"/>
<protein>
    <recommendedName>
        <fullName evidence="5">Ubiquitin-like domain-containing protein</fullName>
    </recommendedName>
</protein>
<dbReference type="InterPro" id="IPR029071">
    <property type="entry name" value="Ubiquitin-like_domsf"/>
</dbReference>
<dbReference type="PANTHER" id="PTHR12943:SF27">
    <property type="entry name" value="HOMOCYSTEINE-INDUCED ENDOPLASMIC RETICULUM PROTEIN, ISOFORM A"/>
    <property type="match status" value="1"/>
</dbReference>
<feature type="compositionally biased region" description="Low complexity" evidence="1">
    <location>
        <begin position="504"/>
        <end position="524"/>
    </location>
</feature>
<feature type="compositionally biased region" description="Polar residues" evidence="1">
    <location>
        <begin position="485"/>
        <end position="497"/>
    </location>
</feature>
<evidence type="ECO:0000256" key="2">
    <source>
        <dbReference type="SAM" id="Phobius"/>
    </source>
</evidence>
<feature type="region of interest" description="Disordered" evidence="1">
    <location>
        <begin position="478"/>
        <end position="524"/>
    </location>
</feature>
<name>A0A9P7MDX0_9HYPO</name>
<dbReference type="OrthoDB" id="21589at2759"/>
<keyword evidence="2" id="KW-1133">Transmembrane helix</keyword>
<feature type="compositionally biased region" description="Basic and acidic residues" evidence="1">
    <location>
        <begin position="750"/>
        <end position="764"/>
    </location>
</feature>
<keyword evidence="4" id="KW-1185">Reference proteome</keyword>
<dbReference type="Proteomes" id="UP000706124">
    <property type="component" value="Unassembled WGS sequence"/>
</dbReference>
<dbReference type="PANTHER" id="PTHR12943">
    <property type="entry name" value="HOMOCYSTEINE-RESPONSIVE ENDOPLASMIC RETICULUM-RESIDENT UNIQUITIN-LIKE DOMAIN HERPUD PROTEIN FAMILY MEMBER"/>
    <property type="match status" value="1"/>
</dbReference>
<evidence type="ECO:0000313" key="4">
    <source>
        <dbReference type="Proteomes" id="UP000706124"/>
    </source>
</evidence>
<feature type="compositionally biased region" description="Low complexity" evidence="1">
    <location>
        <begin position="708"/>
        <end position="719"/>
    </location>
</feature>
<feature type="region of interest" description="Disordered" evidence="1">
    <location>
        <begin position="694"/>
        <end position="795"/>
    </location>
</feature>
<feature type="region of interest" description="Disordered" evidence="1">
    <location>
        <begin position="156"/>
        <end position="200"/>
    </location>
</feature>
<accession>A0A9P7MDX0</accession>
<reference evidence="3 4" key="1">
    <citation type="journal article" date="2020" name="bioRxiv">
        <title>Whole genome comparisons of ergot fungi reveals the divergence and evolution of species within the genus Claviceps are the result of varying mechanisms driving genome evolution and host range expansion.</title>
        <authorList>
            <person name="Wyka S.A."/>
            <person name="Mondo S.J."/>
            <person name="Liu M."/>
            <person name="Dettman J."/>
            <person name="Nalam V."/>
            <person name="Broders K.D."/>
        </authorList>
    </citation>
    <scope>NUCLEOTIDE SEQUENCE [LARGE SCALE GENOMIC DNA]</scope>
    <source>
        <strain evidence="3 4">CCC 1485</strain>
    </source>
</reference>
<dbReference type="EMBL" id="SRPO01000106">
    <property type="protein sequence ID" value="KAG5940889.1"/>
    <property type="molecule type" value="Genomic_DNA"/>
</dbReference>
<evidence type="ECO:0008006" key="5">
    <source>
        <dbReference type="Google" id="ProtNLM"/>
    </source>
</evidence>
<keyword evidence="2" id="KW-0812">Transmembrane</keyword>
<feature type="transmembrane region" description="Helical" evidence="2">
    <location>
        <begin position="565"/>
        <end position="590"/>
    </location>
</feature>
<dbReference type="AlphaFoldDB" id="A0A9P7MDX0"/>
<comment type="caution">
    <text evidence="3">The sequence shown here is derived from an EMBL/GenBank/DDBJ whole genome shotgun (WGS) entry which is preliminary data.</text>
</comment>
<feature type="region of interest" description="Disordered" evidence="1">
    <location>
        <begin position="248"/>
        <end position="272"/>
    </location>
</feature>
<dbReference type="InterPro" id="IPR039751">
    <property type="entry name" value="HERPUD1/2"/>
</dbReference>
<dbReference type="GO" id="GO:0030968">
    <property type="term" value="P:endoplasmic reticulum unfolded protein response"/>
    <property type="evidence" value="ECO:0007669"/>
    <property type="project" value="TreeGrafter"/>
</dbReference>
<feature type="transmembrane region" description="Helical" evidence="2">
    <location>
        <begin position="541"/>
        <end position="559"/>
    </location>
</feature>
<feature type="compositionally biased region" description="Acidic residues" evidence="1">
    <location>
        <begin position="720"/>
        <end position="734"/>
    </location>
</feature>
<feature type="compositionally biased region" description="Polar residues" evidence="1">
    <location>
        <begin position="249"/>
        <end position="258"/>
    </location>
</feature>
<dbReference type="SUPFAM" id="SSF54236">
    <property type="entry name" value="Ubiquitin-like"/>
    <property type="match status" value="1"/>
</dbReference>